<dbReference type="AlphaFoldDB" id="A0A1H8BMP0"/>
<keyword evidence="2" id="KW-1133">Transmembrane helix</keyword>
<feature type="compositionally biased region" description="Pro residues" evidence="1">
    <location>
        <begin position="1"/>
        <end position="16"/>
    </location>
</feature>
<dbReference type="Proteomes" id="UP000198953">
    <property type="component" value="Unassembled WGS sequence"/>
</dbReference>
<keyword evidence="5" id="KW-1185">Reference proteome</keyword>
<dbReference type="OrthoDB" id="3450622at2"/>
<dbReference type="PANTHER" id="PTHR34512">
    <property type="entry name" value="CELL SURFACE PROTEIN"/>
    <property type="match status" value="1"/>
</dbReference>
<keyword evidence="2" id="KW-0812">Transmembrane</keyword>
<dbReference type="PANTHER" id="PTHR34512:SF30">
    <property type="entry name" value="OUTER MEMBRANE PROTEIN ASSEMBLY FACTOR BAMB"/>
    <property type="match status" value="1"/>
</dbReference>
<dbReference type="InterPro" id="IPR015943">
    <property type="entry name" value="WD40/YVTN_repeat-like_dom_sf"/>
</dbReference>
<evidence type="ECO:0000256" key="2">
    <source>
        <dbReference type="SAM" id="Phobius"/>
    </source>
</evidence>
<dbReference type="InterPro" id="IPR011047">
    <property type="entry name" value="Quinoprotein_ADH-like_sf"/>
</dbReference>
<sequence length="481" mass="51365">MQPPPPHGTPPVPGQPQQPQSQPYHAAHPGDAQPYATQPPQPPQAPPRRSKGLTALLIAGAVVVLLAVGTGTAWFVAGMGDTGTSASGGGGSAEWTVPLANADTMDFTSGLAYGSWLTDKVVIRVQRDGVLAYDLASGKRAWGIPAPGQQVCGATPDLSGGKAAIAYGSTHLCDHLAGIDTATGKLTWKTKIPAEKSRLANSLDVPRIMTTKDIAIVQLNDVMSGYRLSDGRKQWTISLDDGCHLKDTNAAPTQVVALVDCAFTKGTGVATFDPATGRRVARFPIGEISLMSTVLSADPIVVQREESGDKSHFTVFDKSGKTAEFTSGKVDMLAMNTVAFIRGMFEQHRYAVHGDRLYLATFPENVKGKLRSGNKALAFDLKTGKQLWESSGTKDTMLTYVRADDQGLLALETGDRRDLPPRLVRLNAATGKAEEIATLPQQYGTEAEHARVFERNGVVIIVPWTSVTSKYAVTYVNTKEN</sequence>
<dbReference type="EMBL" id="FOBF01000018">
    <property type="protein sequence ID" value="SEM84125.1"/>
    <property type="molecule type" value="Genomic_DNA"/>
</dbReference>
<organism evidence="4 5">
    <name type="scientific">Nonomuraea pusilla</name>
    <dbReference type="NCBI Taxonomy" id="46177"/>
    <lineage>
        <taxon>Bacteria</taxon>
        <taxon>Bacillati</taxon>
        <taxon>Actinomycetota</taxon>
        <taxon>Actinomycetes</taxon>
        <taxon>Streptosporangiales</taxon>
        <taxon>Streptosporangiaceae</taxon>
        <taxon>Nonomuraea</taxon>
    </lineage>
</organism>
<reference evidence="4 5" key="1">
    <citation type="submission" date="2016-10" db="EMBL/GenBank/DDBJ databases">
        <authorList>
            <person name="de Groot N.N."/>
        </authorList>
    </citation>
    <scope>NUCLEOTIDE SEQUENCE [LARGE SCALE GENOMIC DNA]</scope>
    <source>
        <strain evidence="4 5">DSM 43357</strain>
    </source>
</reference>
<feature type="region of interest" description="Disordered" evidence="1">
    <location>
        <begin position="1"/>
        <end position="49"/>
    </location>
</feature>
<proteinExistence type="predicted"/>
<evidence type="ECO:0000259" key="3">
    <source>
        <dbReference type="Pfam" id="PF13360"/>
    </source>
</evidence>
<dbReference type="Pfam" id="PF13360">
    <property type="entry name" value="PQQ_2"/>
    <property type="match status" value="1"/>
</dbReference>
<accession>A0A1H8BMP0</accession>
<evidence type="ECO:0000256" key="1">
    <source>
        <dbReference type="SAM" id="MobiDB-lite"/>
    </source>
</evidence>
<evidence type="ECO:0000313" key="5">
    <source>
        <dbReference type="Proteomes" id="UP000198953"/>
    </source>
</evidence>
<dbReference type="InterPro" id="IPR002372">
    <property type="entry name" value="PQQ_rpt_dom"/>
</dbReference>
<feature type="compositionally biased region" description="Pro residues" evidence="1">
    <location>
        <begin position="37"/>
        <end position="46"/>
    </location>
</feature>
<evidence type="ECO:0000313" key="4">
    <source>
        <dbReference type="EMBL" id="SEM84125.1"/>
    </source>
</evidence>
<protein>
    <submittedName>
        <fullName evidence="4">PQQ-like domain-containing protein</fullName>
    </submittedName>
</protein>
<dbReference type="Gene3D" id="2.130.10.10">
    <property type="entry name" value="YVTN repeat-like/Quinoprotein amine dehydrogenase"/>
    <property type="match status" value="2"/>
</dbReference>
<dbReference type="RefSeq" id="WP_091104108.1">
    <property type="nucleotide sequence ID" value="NZ_FOBF01000018.1"/>
</dbReference>
<name>A0A1H8BMP0_9ACTN</name>
<gene>
    <name evidence="4" type="ORF">SAMN05660976_06136</name>
</gene>
<feature type="domain" description="Pyrrolo-quinoline quinone repeat" evidence="3">
    <location>
        <begin position="90"/>
        <end position="318"/>
    </location>
</feature>
<keyword evidence="2" id="KW-0472">Membrane</keyword>
<feature type="transmembrane region" description="Helical" evidence="2">
    <location>
        <begin position="53"/>
        <end position="77"/>
    </location>
</feature>
<dbReference type="SUPFAM" id="SSF50998">
    <property type="entry name" value="Quinoprotein alcohol dehydrogenase-like"/>
    <property type="match status" value="1"/>
</dbReference>